<organism evidence="2 3">
    <name type="scientific">Leptothoe kymatousa TAU-MAC 1615</name>
    <dbReference type="NCBI Taxonomy" id="2364775"/>
    <lineage>
        <taxon>Bacteria</taxon>
        <taxon>Bacillati</taxon>
        <taxon>Cyanobacteriota</taxon>
        <taxon>Cyanophyceae</taxon>
        <taxon>Nodosilineales</taxon>
        <taxon>Cymatolegaceae</taxon>
        <taxon>Leptothoe</taxon>
        <taxon>Leptothoe kymatousa</taxon>
    </lineage>
</organism>
<dbReference type="EMBL" id="JADOER010000005">
    <property type="protein sequence ID" value="MBT9312157.1"/>
    <property type="molecule type" value="Genomic_DNA"/>
</dbReference>
<name>A0ABS5Y2W3_9CYAN</name>
<evidence type="ECO:0000256" key="1">
    <source>
        <dbReference type="SAM" id="Phobius"/>
    </source>
</evidence>
<dbReference type="RefSeq" id="WP_215618055.1">
    <property type="nucleotide sequence ID" value="NZ_JADOER010000005.1"/>
</dbReference>
<keyword evidence="1" id="KW-0472">Membrane</keyword>
<keyword evidence="1" id="KW-1133">Transmembrane helix</keyword>
<gene>
    <name evidence="2" type="ORF">IXB28_08070</name>
</gene>
<proteinExistence type="predicted"/>
<dbReference type="Proteomes" id="UP001196661">
    <property type="component" value="Unassembled WGS sequence"/>
</dbReference>
<comment type="caution">
    <text evidence="2">The sequence shown here is derived from an EMBL/GenBank/DDBJ whole genome shotgun (WGS) entry which is preliminary data.</text>
</comment>
<reference evidence="2 3" key="1">
    <citation type="journal article" date="2021" name="Mar. Drugs">
        <title>Genome Reduction and Secondary Metabolism of the Marine Sponge-Associated Cyanobacterium Leptothoe.</title>
        <authorList>
            <person name="Konstantinou D."/>
            <person name="Popin R.V."/>
            <person name="Fewer D.P."/>
            <person name="Sivonen K."/>
            <person name="Gkelis S."/>
        </authorList>
    </citation>
    <scope>NUCLEOTIDE SEQUENCE [LARGE SCALE GENOMIC DNA]</scope>
    <source>
        <strain evidence="2 3">TAU-MAC 1615</strain>
    </source>
</reference>
<protein>
    <submittedName>
        <fullName evidence="2">Uncharacterized protein</fullName>
    </submittedName>
</protein>
<keyword evidence="1" id="KW-0812">Transmembrane</keyword>
<accession>A0ABS5Y2W3</accession>
<evidence type="ECO:0000313" key="3">
    <source>
        <dbReference type="Proteomes" id="UP001196661"/>
    </source>
</evidence>
<feature type="transmembrane region" description="Helical" evidence="1">
    <location>
        <begin position="31"/>
        <end position="50"/>
    </location>
</feature>
<sequence>MTTPEGLTEAEYQEIVADAAASAADASRESLIGIGGLALVLVVTVVALRVKRQVG</sequence>
<keyword evidence="3" id="KW-1185">Reference proteome</keyword>
<evidence type="ECO:0000313" key="2">
    <source>
        <dbReference type="EMBL" id="MBT9312157.1"/>
    </source>
</evidence>